<sequence>MDKLQAAIEQFDNYNKTDPHIFTWDGIDYPQEYFLALKLHEWVVKLSPIASEELLLASRCQHIGRWEIPRDQYPDGREAYLQWRKDLAKYHAAVATDILKYVGYEEEQIERVTQIILKQKIKVDAEVQVMENALCLVFLQFQYEDFYPKHEPEKLINILKRSLLKMDAHGHQFALSLSYSAEGLHYINEALKLINKAN</sequence>
<organism evidence="1 2">
    <name type="scientific">Mucilaginibacter aquariorum</name>
    <dbReference type="NCBI Taxonomy" id="2967225"/>
    <lineage>
        <taxon>Bacteria</taxon>
        <taxon>Pseudomonadati</taxon>
        <taxon>Bacteroidota</taxon>
        <taxon>Sphingobacteriia</taxon>
        <taxon>Sphingobacteriales</taxon>
        <taxon>Sphingobacteriaceae</taxon>
        <taxon>Mucilaginibacter</taxon>
    </lineage>
</organism>
<accession>A0ABT1T216</accession>
<dbReference type="RefSeq" id="WP_256538842.1">
    <property type="nucleotide sequence ID" value="NZ_JANHOH010000002.1"/>
</dbReference>
<dbReference type="PANTHER" id="PTHR41729">
    <property type="entry name" value="GLUTAMYL-TRNA SYNTHETASE"/>
    <property type="match status" value="1"/>
</dbReference>
<dbReference type="Proteomes" id="UP001204376">
    <property type="component" value="Unassembled WGS sequence"/>
</dbReference>
<dbReference type="Pfam" id="PF13875">
    <property type="entry name" value="DUF4202"/>
    <property type="match status" value="1"/>
</dbReference>
<evidence type="ECO:0000313" key="2">
    <source>
        <dbReference type="Proteomes" id="UP001204376"/>
    </source>
</evidence>
<dbReference type="PANTHER" id="PTHR41729:SF1">
    <property type="entry name" value="GLUTAMYL-TRNA SYNTHETASE"/>
    <property type="match status" value="1"/>
</dbReference>
<proteinExistence type="predicted"/>
<comment type="caution">
    <text evidence="1">The sequence shown here is derived from an EMBL/GenBank/DDBJ whole genome shotgun (WGS) entry which is preliminary data.</text>
</comment>
<dbReference type="InterPro" id="IPR025255">
    <property type="entry name" value="DUF4202"/>
</dbReference>
<reference evidence="1 2" key="1">
    <citation type="submission" date="2022-07" db="EMBL/GenBank/DDBJ databases">
        <title>Mucilaginibacter sp. JC4.</title>
        <authorList>
            <person name="Le V."/>
            <person name="Ko S.-R."/>
            <person name="Ahn C.-Y."/>
            <person name="Oh H.-M."/>
        </authorList>
    </citation>
    <scope>NUCLEOTIDE SEQUENCE [LARGE SCALE GENOMIC DNA]</scope>
    <source>
        <strain evidence="1 2">JC4</strain>
    </source>
</reference>
<evidence type="ECO:0000313" key="1">
    <source>
        <dbReference type="EMBL" id="MCQ6958646.1"/>
    </source>
</evidence>
<keyword evidence="2" id="KW-1185">Reference proteome</keyword>
<dbReference type="EMBL" id="JANHOH010000002">
    <property type="protein sequence ID" value="MCQ6958646.1"/>
    <property type="molecule type" value="Genomic_DNA"/>
</dbReference>
<protein>
    <submittedName>
        <fullName evidence="1">DUF4202 domain-containing protein</fullName>
    </submittedName>
</protein>
<gene>
    <name evidence="1" type="ORF">NPE20_11785</name>
</gene>
<name>A0ABT1T216_9SPHI</name>